<dbReference type="EMBL" id="VSFF01000012">
    <property type="protein sequence ID" value="TYC10249.1"/>
    <property type="molecule type" value="Genomic_DNA"/>
</dbReference>
<dbReference type="Proteomes" id="UP000322634">
    <property type="component" value="Unassembled WGS sequence"/>
</dbReference>
<evidence type="ECO:0000256" key="2">
    <source>
        <dbReference type="SAM" id="Phobius"/>
    </source>
</evidence>
<reference evidence="3 4" key="1">
    <citation type="submission" date="2019-08" db="EMBL/GenBank/DDBJ databases">
        <title>Actinomadura sp. nov. CYP1-5 isolated from mountain soil.</title>
        <authorList>
            <person name="Songsumanus A."/>
            <person name="Kuncharoen N."/>
            <person name="Kudo T."/>
            <person name="Yuki M."/>
            <person name="Igarashi Y."/>
            <person name="Tanasupawat S."/>
        </authorList>
    </citation>
    <scope>NUCLEOTIDE SEQUENCE [LARGE SCALE GENOMIC DNA]</scope>
    <source>
        <strain evidence="3 4">GKU157</strain>
    </source>
</reference>
<gene>
    <name evidence="3" type="ORF">FXF65_30405</name>
</gene>
<dbReference type="SUPFAM" id="SSF53822">
    <property type="entry name" value="Periplasmic binding protein-like I"/>
    <property type="match status" value="1"/>
</dbReference>
<keyword evidence="2" id="KW-1133">Transmembrane helix</keyword>
<keyword evidence="2" id="KW-0472">Membrane</keyword>
<name>A0A5D0TZE0_9ACTN</name>
<keyword evidence="4" id="KW-1185">Reference proteome</keyword>
<feature type="compositionally biased region" description="Low complexity" evidence="1">
    <location>
        <begin position="19"/>
        <end position="28"/>
    </location>
</feature>
<dbReference type="InterPro" id="IPR028082">
    <property type="entry name" value="Peripla_BP_I"/>
</dbReference>
<keyword evidence="2" id="KW-0812">Transmembrane</keyword>
<dbReference type="AlphaFoldDB" id="A0A5D0TZE0"/>
<evidence type="ECO:0000313" key="3">
    <source>
        <dbReference type="EMBL" id="TYC10249.1"/>
    </source>
</evidence>
<feature type="transmembrane region" description="Helical" evidence="2">
    <location>
        <begin position="77"/>
        <end position="94"/>
    </location>
</feature>
<feature type="transmembrane region" description="Helical" evidence="2">
    <location>
        <begin position="152"/>
        <end position="175"/>
    </location>
</feature>
<dbReference type="OrthoDB" id="3590217at2"/>
<organism evidence="3 4">
    <name type="scientific">Actinomadura syzygii</name>
    <dbReference type="NCBI Taxonomy" id="1427538"/>
    <lineage>
        <taxon>Bacteria</taxon>
        <taxon>Bacillati</taxon>
        <taxon>Actinomycetota</taxon>
        <taxon>Actinomycetes</taxon>
        <taxon>Streptosporangiales</taxon>
        <taxon>Thermomonosporaceae</taxon>
        <taxon>Actinomadura</taxon>
    </lineage>
</organism>
<accession>A0A5D0TZE0</accession>
<feature type="transmembrane region" description="Helical" evidence="2">
    <location>
        <begin position="106"/>
        <end position="123"/>
    </location>
</feature>
<proteinExistence type="predicted"/>
<evidence type="ECO:0000313" key="4">
    <source>
        <dbReference type="Proteomes" id="UP000322634"/>
    </source>
</evidence>
<comment type="caution">
    <text evidence="3">The sequence shown here is derived from an EMBL/GenBank/DDBJ whole genome shotgun (WGS) entry which is preliminary data.</text>
</comment>
<sequence length="500" mass="50143">MPTSADVGHGRERARPSRRSPSADARTAARGAVRTAALGALLVAAAPALAAPAFTAWADGGHGGHGAVSGGGWPTTAIRVVALLATAVVAGAALLRPRTGPPSRRLTAAVSVAAAVGAVGYLVAVDRVVLALALAAVALAAPRLLPHPRRSVAVGTVLAGALAAIVASGSLTAAAPGPDRAVPGVPLLRDVALGGARPSILVTPQRPGWNLVHAGDAPVSVGTSRDRLSATERLAGAPGTWRTVWLPSGRSTLYVGSGGRTASVAVDTGRVQPASPRLRTDGPECASAALGALVAGTRGADVPCPADRLDAADADALRATVAFIAGRRVRSVHLVGDGSPRSAAAEAVVREACAKAGVTVAAKAAADRPVVVVAGWSGADATLRDLARGALRGQGAYLAPWLLTAPLLAVPAGQMLPLRFSPRDPEPLRYAAELRSRFPDETPSAAGFRAWRGAADTGPARLYSASLVNLMPPAVLAQHPHSGTSWLPGGTITVATGPLR</sequence>
<feature type="transmembrane region" description="Helical" evidence="2">
    <location>
        <begin position="36"/>
        <end position="57"/>
    </location>
</feature>
<feature type="region of interest" description="Disordered" evidence="1">
    <location>
        <begin position="1"/>
        <end position="28"/>
    </location>
</feature>
<protein>
    <submittedName>
        <fullName evidence="3">Uncharacterized protein</fullName>
    </submittedName>
</protein>
<feature type="transmembrane region" description="Helical" evidence="2">
    <location>
        <begin position="129"/>
        <end position="145"/>
    </location>
</feature>
<dbReference type="RefSeq" id="WP_148353502.1">
    <property type="nucleotide sequence ID" value="NZ_VSFF01000012.1"/>
</dbReference>
<evidence type="ECO:0000256" key="1">
    <source>
        <dbReference type="SAM" id="MobiDB-lite"/>
    </source>
</evidence>